<feature type="compositionally biased region" description="Basic and acidic residues" evidence="1">
    <location>
        <begin position="75"/>
        <end position="86"/>
    </location>
</feature>
<dbReference type="AlphaFoldDB" id="A0A8X6GB60"/>
<evidence type="ECO:0000313" key="3">
    <source>
        <dbReference type="Proteomes" id="UP000887116"/>
    </source>
</evidence>
<reference evidence="2" key="1">
    <citation type="submission" date="2020-07" db="EMBL/GenBank/DDBJ databases">
        <title>Multicomponent nature underlies the extraordinary mechanical properties of spider dragline silk.</title>
        <authorList>
            <person name="Kono N."/>
            <person name="Nakamura H."/>
            <person name="Mori M."/>
            <person name="Yoshida Y."/>
            <person name="Ohtoshi R."/>
            <person name="Malay A.D."/>
            <person name="Moran D.A.P."/>
            <person name="Tomita M."/>
            <person name="Numata K."/>
            <person name="Arakawa K."/>
        </authorList>
    </citation>
    <scope>NUCLEOTIDE SEQUENCE</scope>
</reference>
<dbReference type="EMBL" id="BMAO01025024">
    <property type="protein sequence ID" value="GFQ99578.1"/>
    <property type="molecule type" value="Genomic_DNA"/>
</dbReference>
<dbReference type="Proteomes" id="UP000887116">
    <property type="component" value="Unassembled WGS sequence"/>
</dbReference>
<organism evidence="2 3">
    <name type="scientific">Trichonephila clavata</name>
    <name type="common">Joro spider</name>
    <name type="synonym">Nephila clavata</name>
    <dbReference type="NCBI Taxonomy" id="2740835"/>
    <lineage>
        <taxon>Eukaryota</taxon>
        <taxon>Metazoa</taxon>
        <taxon>Ecdysozoa</taxon>
        <taxon>Arthropoda</taxon>
        <taxon>Chelicerata</taxon>
        <taxon>Arachnida</taxon>
        <taxon>Araneae</taxon>
        <taxon>Araneomorphae</taxon>
        <taxon>Entelegynae</taxon>
        <taxon>Araneoidea</taxon>
        <taxon>Nephilidae</taxon>
        <taxon>Trichonephila</taxon>
    </lineage>
</organism>
<comment type="caution">
    <text evidence="2">The sequence shown here is derived from an EMBL/GenBank/DDBJ whole genome shotgun (WGS) entry which is preliminary data.</text>
</comment>
<evidence type="ECO:0000256" key="1">
    <source>
        <dbReference type="SAM" id="MobiDB-lite"/>
    </source>
</evidence>
<feature type="region of interest" description="Disordered" evidence="1">
    <location>
        <begin position="70"/>
        <end position="100"/>
    </location>
</feature>
<gene>
    <name evidence="2" type="ORF">TNCT_679441</name>
</gene>
<sequence length="100" mass="11600">MEVNNEKKAKKLASNKSHEKNRTALQMLHPRGEEKKKIDPVFPLFFRYFQSPGNESKADPLRNRMEISDFQIEGLKSEHQLDHKSNSEGSARPAKRKKPL</sequence>
<proteinExistence type="predicted"/>
<accession>A0A8X6GB60</accession>
<feature type="region of interest" description="Disordered" evidence="1">
    <location>
        <begin position="1"/>
        <end position="34"/>
    </location>
</feature>
<name>A0A8X6GB60_TRICU</name>
<protein>
    <submittedName>
        <fullName evidence="2">Uncharacterized protein</fullName>
    </submittedName>
</protein>
<evidence type="ECO:0000313" key="2">
    <source>
        <dbReference type="EMBL" id="GFQ99578.1"/>
    </source>
</evidence>
<keyword evidence="3" id="KW-1185">Reference proteome</keyword>